<feature type="compositionally biased region" description="Low complexity" evidence="12">
    <location>
        <begin position="155"/>
        <end position="174"/>
    </location>
</feature>
<name>A0A7M7TAS4_NASVI</name>
<evidence type="ECO:0000313" key="15">
    <source>
        <dbReference type="Proteomes" id="UP000002358"/>
    </source>
</evidence>
<feature type="compositionally biased region" description="Polar residues" evidence="12">
    <location>
        <begin position="129"/>
        <end position="142"/>
    </location>
</feature>
<organism evidence="14 15">
    <name type="scientific">Nasonia vitripennis</name>
    <name type="common">Parasitic wasp</name>
    <dbReference type="NCBI Taxonomy" id="7425"/>
    <lineage>
        <taxon>Eukaryota</taxon>
        <taxon>Metazoa</taxon>
        <taxon>Ecdysozoa</taxon>
        <taxon>Arthropoda</taxon>
        <taxon>Hexapoda</taxon>
        <taxon>Insecta</taxon>
        <taxon>Pterygota</taxon>
        <taxon>Neoptera</taxon>
        <taxon>Endopterygota</taxon>
        <taxon>Hymenoptera</taxon>
        <taxon>Apocrita</taxon>
        <taxon>Proctotrupomorpha</taxon>
        <taxon>Chalcidoidea</taxon>
        <taxon>Pteromalidae</taxon>
        <taxon>Pteromalinae</taxon>
        <taxon>Nasonia</taxon>
    </lineage>
</organism>
<proteinExistence type="inferred from homology"/>
<reference evidence="14" key="1">
    <citation type="submission" date="2021-01" db="UniProtKB">
        <authorList>
            <consortium name="EnsemblMetazoa"/>
        </authorList>
    </citation>
    <scope>IDENTIFICATION</scope>
</reference>
<dbReference type="GO" id="GO:0004521">
    <property type="term" value="F:RNA endonuclease activity"/>
    <property type="evidence" value="ECO:0007669"/>
    <property type="project" value="UniProtKB-UniRule"/>
</dbReference>
<evidence type="ECO:0000256" key="3">
    <source>
        <dbReference type="ARBA" id="ARBA00011245"/>
    </source>
</evidence>
<dbReference type="GO" id="GO:0016787">
    <property type="term" value="F:hydrolase activity"/>
    <property type="evidence" value="ECO:0007669"/>
    <property type="project" value="UniProtKB-KW"/>
</dbReference>
<evidence type="ECO:0000256" key="2">
    <source>
        <dbReference type="ARBA" id="ARBA00010168"/>
    </source>
</evidence>
<evidence type="ECO:0000256" key="6">
    <source>
        <dbReference type="ARBA" id="ARBA00022759"/>
    </source>
</evidence>
<keyword evidence="8 11" id="KW-0694">RNA-binding</keyword>
<dbReference type="SMR" id="A0A7M7TAS4"/>
<dbReference type="PANTHER" id="PTHR12439:SF42">
    <property type="entry name" value="ENDORIBONUCLEASE-RELATED"/>
    <property type="match status" value="1"/>
</dbReference>
<dbReference type="Proteomes" id="UP000002358">
    <property type="component" value="Chromosome 5"/>
</dbReference>
<comment type="cofactor">
    <cofactor evidence="1 11">
        <name>Mn(2+)</name>
        <dbReference type="ChEBI" id="CHEBI:29035"/>
    </cofactor>
</comment>
<dbReference type="InterPro" id="IPR039787">
    <property type="entry name" value="ENDOU"/>
</dbReference>
<dbReference type="SUPFAM" id="SSF142877">
    <property type="entry name" value="EndoU-like"/>
    <property type="match status" value="1"/>
</dbReference>
<feature type="compositionally biased region" description="Pro residues" evidence="12">
    <location>
        <begin position="347"/>
        <end position="357"/>
    </location>
</feature>
<evidence type="ECO:0000256" key="7">
    <source>
        <dbReference type="ARBA" id="ARBA00022801"/>
    </source>
</evidence>
<dbReference type="InterPro" id="IPR018998">
    <property type="entry name" value="EndoU_C"/>
</dbReference>
<keyword evidence="9 11" id="KW-0464">Manganese</keyword>
<dbReference type="PROSITE" id="PS51959">
    <property type="entry name" value="ENDOU"/>
    <property type="match status" value="1"/>
</dbReference>
<feature type="domain" description="EndoU" evidence="13">
    <location>
        <begin position="388"/>
        <end position="651"/>
    </location>
</feature>
<keyword evidence="10" id="KW-0456">Lyase</keyword>
<evidence type="ECO:0000256" key="10">
    <source>
        <dbReference type="ARBA" id="ARBA00023239"/>
    </source>
</evidence>
<dbReference type="OrthoDB" id="430326at2759"/>
<accession>A0A7M7TAS4</accession>
<dbReference type="Pfam" id="PF09412">
    <property type="entry name" value="XendoU"/>
    <property type="match status" value="1"/>
</dbReference>
<evidence type="ECO:0000259" key="13">
    <source>
        <dbReference type="PROSITE" id="PS51959"/>
    </source>
</evidence>
<sequence>MIATINAEFRSGGVEVPWEKPRVIAVMRGRLRLGFGERYDFVDDFGDIDARKSSRRGGSSGSSGWGLSKSRSTPRSKPQQQQQSHGSSGGSNPGTIGWNVPGSKPVGSGTAAGSSTYPKASAPSEHVSKTSATNVQSGYPGSSTGGHGNPPPYSPSGGYSHGAPPAYNPSSSGGYHGGPPSYSGGYHGGAPPAYSSGGYNGGANHGFNPSYGSYGSGHGFNSQPGQGYNPSYGHSSYGSQPQTVIVQGQNSRPGIGQLAKEAFVFAGVSAGVNAAVNRILPGGIYGHSPSYGASSSGVVPPVSHTQITYNNYYNNGTGEAQPGAPAGAAAVAAPVPPAGPAAAAPAPAAPDTPPAPGPAAATPAAEPPANGQQQQQQNAASPTGFITSDAELQKLTEDLFTKDTNNAFKHITVKVQGQKMDDSVTDDAAENLLEVKPDAWEIPTVKAVVALLDNYELDVKTKETVTSEERKEESDLLDAFIATDVMKTTMKFLAEKGYVPNDEYEFKDSLKRIWFSQFKRIDGDPSSSGFETVFLAEKFDNEIIGLHDWIYFAKQEEAKKIDYLGYIKKLDLGTNGAIVKGRSKLNDVVQPITTIFVGTSPELEMALYTLCFYTRPNTVCPIKTGGADFLIVANAVNYFGKDILISAFPDI</sequence>
<comment type="subunit">
    <text evidence="3 11">Monomer.</text>
</comment>
<evidence type="ECO:0000256" key="1">
    <source>
        <dbReference type="ARBA" id="ARBA00001936"/>
    </source>
</evidence>
<dbReference type="EnsemblMetazoa" id="XM_031931916">
    <property type="protein sequence ID" value="XP_031787776"/>
    <property type="gene ID" value="LOC100123127"/>
</dbReference>
<evidence type="ECO:0000256" key="4">
    <source>
        <dbReference type="ARBA" id="ARBA00022722"/>
    </source>
</evidence>
<feature type="region of interest" description="Disordered" evidence="12">
    <location>
        <begin position="336"/>
        <end position="382"/>
    </location>
</feature>
<gene>
    <name evidence="14" type="primary">100123127</name>
</gene>
<dbReference type="InParanoid" id="A0A7M7TAS4"/>
<evidence type="ECO:0000313" key="14">
    <source>
        <dbReference type="EnsemblMetazoa" id="XP_031787776"/>
    </source>
</evidence>
<keyword evidence="7 11" id="KW-0378">Hydrolase</keyword>
<dbReference type="GO" id="GO:0016829">
    <property type="term" value="F:lyase activity"/>
    <property type="evidence" value="ECO:0007669"/>
    <property type="project" value="UniProtKB-KW"/>
</dbReference>
<keyword evidence="15" id="KW-1185">Reference proteome</keyword>
<feature type="compositionally biased region" description="Low complexity" evidence="12">
    <location>
        <begin position="358"/>
        <end position="377"/>
    </location>
</feature>
<feature type="region of interest" description="Disordered" evidence="12">
    <location>
        <begin position="217"/>
        <end position="240"/>
    </location>
</feature>
<dbReference type="GO" id="GO:0003723">
    <property type="term" value="F:RNA binding"/>
    <property type="evidence" value="ECO:0007669"/>
    <property type="project" value="UniProtKB-UniRule"/>
</dbReference>
<dbReference type="GO" id="GO:0046872">
    <property type="term" value="F:metal ion binding"/>
    <property type="evidence" value="ECO:0007669"/>
    <property type="project" value="UniProtKB-UniRule"/>
</dbReference>
<evidence type="ECO:0000256" key="12">
    <source>
        <dbReference type="SAM" id="MobiDB-lite"/>
    </source>
</evidence>
<feature type="compositionally biased region" description="Polar residues" evidence="12">
    <location>
        <begin position="219"/>
        <end position="240"/>
    </location>
</feature>
<evidence type="ECO:0000256" key="9">
    <source>
        <dbReference type="ARBA" id="ARBA00023211"/>
    </source>
</evidence>
<evidence type="ECO:0000256" key="11">
    <source>
        <dbReference type="RuleBase" id="RU367085"/>
    </source>
</evidence>
<keyword evidence="4 11" id="KW-0540">Nuclease</keyword>
<feature type="region of interest" description="Disordered" evidence="12">
    <location>
        <begin position="48"/>
        <end position="174"/>
    </location>
</feature>
<protein>
    <recommendedName>
        <fullName evidence="13">EndoU domain-containing protein</fullName>
    </recommendedName>
</protein>
<keyword evidence="6 11" id="KW-0255">Endonuclease</keyword>
<evidence type="ECO:0000256" key="5">
    <source>
        <dbReference type="ARBA" id="ARBA00022723"/>
    </source>
</evidence>
<dbReference type="CDD" id="cd21159">
    <property type="entry name" value="XendoU"/>
    <property type="match status" value="1"/>
</dbReference>
<dbReference type="PANTHER" id="PTHR12439">
    <property type="entry name" value="PLACENTAL PROTEIN 11-RELATED"/>
    <property type="match status" value="1"/>
</dbReference>
<dbReference type="AlphaFoldDB" id="A0A7M7TAS4"/>
<keyword evidence="5 11" id="KW-0479">Metal-binding</keyword>
<dbReference type="InterPro" id="IPR037227">
    <property type="entry name" value="EndoU-like"/>
</dbReference>
<comment type="similarity">
    <text evidence="2 11">Belongs to the ENDOU family.</text>
</comment>
<evidence type="ECO:0000256" key="8">
    <source>
        <dbReference type="ARBA" id="ARBA00022884"/>
    </source>
</evidence>